<name>A0A0F9TUU0_9ZZZZ</name>
<dbReference type="Pfam" id="PF13511">
    <property type="entry name" value="DUF4124"/>
    <property type="match status" value="1"/>
</dbReference>
<evidence type="ECO:0000313" key="3">
    <source>
        <dbReference type="EMBL" id="KKN84770.1"/>
    </source>
</evidence>
<reference evidence="3" key="1">
    <citation type="journal article" date="2015" name="Nature">
        <title>Complex archaea that bridge the gap between prokaryotes and eukaryotes.</title>
        <authorList>
            <person name="Spang A."/>
            <person name="Saw J.H."/>
            <person name="Jorgensen S.L."/>
            <person name="Zaremba-Niedzwiedzka K."/>
            <person name="Martijn J."/>
            <person name="Lind A.E."/>
            <person name="van Eijk R."/>
            <person name="Schleper C."/>
            <person name="Guy L."/>
            <person name="Ettema T.J."/>
        </authorList>
    </citation>
    <scope>NUCLEOTIDE SEQUENCE</scope>
</reference>
<feature type="region of interest" description="Disordered" evidence="1">
    <location>
        <begin position="171"/>
        <end position="209"/>
    </location>
</feature>
<dbReference type="AlphaFoldDB" id="A0A0F9TUU0"/>
<dbReference type="InterPro" id="IPR025392">
    <property type="entry name" value="DUF4124"/>
</dbReference>
<gene>
    <name evidence="3" type="ORF">LCGC14_0285830</name>
</gene>
<protein>
    <recommendedName>
        <fullName evidence="2">DUF4124 domain-containing protein</fullName>
    </recommendedName>
</protein>
<evidence type="ECO:0000256" key="1">
    <source>
        <dbReference type="SAM" id="MobiDB-lite"/>
    </source>
</evidence>
<organism evidence="3">
    <name type="scientific">marine sediment metagenome</name>
    <dbReference type="NCBI Taxonomy" id="412755"/>
    <lineage>
        <taxon>unclassified sequences</taxon>
        <taxon>metagenomes</taxon>
        <taxon>ecological metagenomes</taxon>
    </lineage>
</organism>
<feature type="region of interest" description="Disordered" evidence="1">
    <location>
        <begin position="37"/>
        <end position="79"/>
    </location>
</feature>
<feature type="domain" description="DUF4124" evidence="2">
    <location>
        <begin position="12"/>
        <end position="61"/>
    </location>
</feature>
<accession>A0A0F9TUU0</accession>
<sequence>MFRISRTLGLCALLALASSPLWGQVYTWKDAQGNRVYSDQPHPDAESVELEPVNTIEPPPPSVMRAQRESEASDAGQAQSQDIYQRLAITAPDNDQAIRANDGNVTLTVAVEPALGRNHLLRAEIDGEASSSAVPGSGQNVVKLTLGNIDRGTHSVSAVVVNAQGDTVQRSSPIKLHVQRTSLNQPARGGANQAPQAPAAPRAPNVPAP</sequence>
<proteinExistence type="predicted"/>
<dbReference type="EMBL" id="LAZR01000167">
    <property type="protein sequence ID" value="KKN84770.1"/>
    <property type="molecule type" value="Genomic_DNA"/>
</dbReference>
<comment type="caution">
    <text evidence="3">The sequence shown here is derived from an EMBL/GenBank/DDBJ whole genome shotgun (WGS) entry which is preliminary data.</text>
</comment>
<evidence type="ECO:0000259" key="2">
    <source>
        <dbReference type="Pfam" id="PF13511"/>
    </source>
</evidence>
<feature type="compositionally biased region" description="Low complexity" evidence="1">
    <location>
        <begin position="186"/>
        <end position="203"/>
    </location>
</feature>